<feature type="domain" description="Membrane transport protein MMPL" evidence="7">
    <location>
        <begin position="131"/>
        <end position="331"/>
    </location>
</feature>
<evidence type="ECO:0000256" key="2">
    <source>
        <dbReference type="ARBA" id="ARBA00022475"/>
    </source>
</evidence>
<sequence>MLVKIGKWIAEKRALILILAVALLLPAGWGYFNTKTNYDLLTYLPKTLDTVKGQDIIIDQYGMGAFSMIIVENKDMKQVQQLEKDIEKVPHVKEVLWYDDVADISLPVEMLPTKLREKFFKGDATMMLALLDDSTSADSTTEAIDNVRKVCDEDCYVSGMTAILNDLRDLTDQELPIYVSIAVVLSLIAMLLLTDSFVVPFLFLIDIAFAIIYNMGTNMIFGQISYITKAVAAVLQLGVTMDYSIFLLGSYRENKLRYPGDKSRAMGHAIANTFKSIIGSSITTIAGFIALCFMSFTLGFDMGLVMAKGVIFGVLTCITVLPALVLIFDKAIEKTTHRPLLTKIDKVSGFITKHYKAWVLVFVLLLVPAIWGNTHVGVYYDMAGSLPDTLPSKIAQERVRETFGSSTMHLILIDKDTPAKDQKAMIDAINEVDGVNYCLGMESLTGTSLPTSMIPSDVRKKLESDKYTLAFIGTKYYPGCVEVNKQIDEIEKILNKYDKTGMLIGEAPLTHDLVGVTNIDFRNVNSASLIIIFVIILLVFRSLSLPLILELVIEFAIFVNMAIPYFTGTEVSFVTSIILGTVQLGSTVDYAILMTSRYQRERQLGHDRKEAVRIAHSACMGSIITSGVSFFAATFGVAMYSNIDIIQSICMMLARGALISTAVVIFILPGMFVIFDPLIVHTSLGFLGKKKKAEGHTPKTIG</sequence>
<feature type="domain" description="Membrane transport protein MMPL" evidence="7">
    <location>
        <begin position="458"/>
        <end position="674"/>
    </location>
</feature>
<dbReference type="SUPFAM" id="SSF82866">
    <property type="entry name" value="Multidrug efflux transporter AcrB transmembrane domain"/>
    <property type="match status" value="2"/>
</dbReference>
<evidence type="ECO:0000256" key="4">
    <source>
        <dbReference type="ARBA" id="ARBA00022989"/>
    </source>
</evidence>
<feature type="transmembrane region" description="Helical" evidence="6">
    <location>
        <begin position="652"/>
        <end position="675"/>
    </location>
</feature>
<dbReference type="Proteomes" id="UP000005753">
    <property type="component" value="Chromosome"/>
</dbReference>
<dbReference type="OrthoDB" id="9782006at2"/>
<feature type="transmembrane region" description="Helical" evidence="6">
    <location>
        <begin position="272"/>
        <end position="298"/>
    </location>
</feature>
<evidence type="ECO:0000259" key="7">
    <source>
        <dbReference type="Pfam" id="PF03176"/>
    </source>
</evidence>
<evidence type="ECO:0000313" key="9">
    <source>
        <dbReference type="Proteomes" id="UP000005753"/>
    </source>
</evidence>
<feature type="transmembrane region" description="Helical" evidence="6">
    <location>
        <begin position="175"/>
        <end position="194"/>
    </location>
</feature>
<dbReference type="PANTHER" id="PTHR33406:SF13">
    <property type="entry name" value="MEMBRANE PROTEIN YDFJ"/>
    <property type="match status" value="1"/>
</dbReference>
<keyword evidence="5 6" id="KW-0472">Membrane</keyword>
<proteinExistence type="predicted"/>
<protein>
    <submittedName>
        <fullName evidence="8">Putative RND superfamily exporter</fullName>
    </submittedName>
</protein>
<dbReference type="InterPro" id="IPR050545">
    <property type="entry name" value="Mycobact_MmpL"/>
</dbReference>
<dbReference type="HOGENOM" id="CLU_007352_0_0_9"/>
<feature type="transmembrane region" description="Helical" evidence="6">
    <location>
        <begin position="523"/>
        <end position="540"/>
    </location>
</feature>
<organism evidence="8 9">
    <name type="scientific">Eubacterium cellulosolvens (strain ATCC 43171 / JCM 9499 / 6)</name>
    <name type="common">Cillobacterium cellulosolvens</name>
    <dbReference type="NCBI Taxonomy" id="633697"/>
    <lineage>
        <taxon>Bacteria</taxon>
        <taxon>Bacillati</taxon>
        <taxon>Bacillota</taxon>
        <taxon>Clostridia</taxon>
        <taxon>Eubacteriales</taxon>
        <taxon>Eubacteriaceae</taxon>
        <taxon>Eubacterium</taxon>
    </lineage>
</organism>
<accession>I5ATA7</accession>
<dbReference type="eggNOG" id="COG1033">
    <property type="taxonomic scope" value="Bacteria"/>
</dbReference>
<feature type="transmembrane region" description="Helical" evidence="6">
    <location>
        <begin position="201"/>
        <end position="224"/>
    </location>
</feature>
<keyword evidence="2" id="KW-1003">Cell membrane</keyword>
<evidence type="ECO:0000256" key="6">
    <source>
        <dbReference type="SAM" id="Phobius"/>
    </source>
</evidence>
<dbReference type="PANTHER" id="PTHR33406">
    <property type="entry name" value="MEMBRANE PROTEIN MJ1562-RELATED"/>
    <property type="match status" value="1"/>
</dbReference>
<dbReference type="AlphaFoldDB" id="I5ATA7"/>
<keyword evidence="3 6" id="KW-0812">Transmembrane</keyword>
<evidence type="ECO:0000313" key="8">
    <source>
        <dbReference type="EMBL" id="EIM57030.1"/>
    </source>
</evidence>
<dbReference type="GO" id="GO:0005886">
    <property type="term" value="C:plasma membrane"/>
    <property type="evidence" value="ECO:0007669"/>
    <property type="project" value="UniProtKB-SubCell"/>
</dbReference>
<dbReference type="Gene3D" id="1.20.1640.10">
    <property type="entry name" value="Multidrug efflux transporter AcrB transmembrane domain"/>
    <property type="match status" value="2"/>
</dbReference>
<reference evidence="8 9" key="2">
    <citation type="submission" date="2012-02" db="EMBL/GenBank/DDBJ databases">
        <title>Improved High-Quality Draft sequence of Eubacterium cellulosolvens 6.</title>
        <authorList>
            <consortium name="US DOE Joint Genome Institute"/>
            <person name="Lucas S."/>
            <person name="Han J."/>
            <person name="Lapidus A."/>
            <person name="Cheng J.-F."/>
            <person name="Goodwin L."/>
            <person name="Pitluck S."/>
            <person name="Peters L."/>
            <person name="Mikhailova N."/>
            <person name="Gu W."/>
            <person name="Detter J.C."/>
            <person name="Han C."/>
            <person name="Tapia R."/>
            <person name="Land M."/>
            <person name="Hauser L."/>
            <person name="Kyrpides N."/>
            <person name="Ivanova N."/>
            <person name="Pagani I."/>
            <person name="Johnson E."/>
            <person name="Mukhopadhyay B."/>
            <person name="Anderson I."/>
            <person name="Woyke T."/>
        </authorList>
    </citation>
    <scope>NUCLEOTIDE SEQUENCE [LARGE SCALE GENOMIC DNA]</scope>
    <source>
        <strain evidence="8 9">6</strain>
    </source>
</reference>
<dbReference type="STRING" id="633697.EubceDRAFT1_1213"/>
<evidence type="ECO:0000256" key="3">
    <source>
        <dbReference type="ARBA" id="ARBA00022692"/>
    </source>
</evidence>
<keyword evidence="4 6" id="KW-1133">Transmembrane helix</keyword>
<comment type="subcellular location">
    <subcellularLocation>
        <location evidence="1">Cell membrane</location>
        <topology evidence="1">Multi-pass membrane protein</topology>
    </subcellularLocation>
</comment>
<feature type="transmembrane region" description="Helical" evidence="6">
    <location>
        <begin position="573"/>
        <end position="593"/>
    </location>
</feature>
<name>I5ATA7_EUBC6</name>
<keyword evidence="9" id="KW-1185">Reference proteome</keyword>
<dbReference type="InterPro" id="IPR004869">
    <property type="entry name" value="MMPL_dom"/>
</dbReference>
<feature type="transmembrane region" description="Helical" evidence="6">
    <location>
        <begin position="614"/>
        <end position="640"/>
    </location>
</feature>
<reference evidence="8 9" key="1">
    <citation type="submission" date="2010-08" db="EMBL/GenBank/DDBJ databases">
        <authorList>
            <consortium name="US DOE Joint Genome Institute (JGI-PGF)"/>
            <person name="Lucas S."/>
            <person name="Copeland A."/>
            <person name="Lapidus A."/>
            <person name="Cheng J.-F."/>
            <person name="Bruce D."/>
            <person name="Goodwin L."/>
            <person name="Pitluck S."/>
            <person name="Land M.L."/>
            <person name="Hauser L."/>
            <person name="Chang Y.-J."/>
            <person name="Anderson I.J."/>
            <person name="Johnson E."/>
            <person name="Mulhopadhyay B."/>
            <person name="Kyrpides N."/>
            <person name="Woyke T.J."/>
        </authorList>
    </citation>
    <scope>NUCLEOTIDE SEQUENCE [LARGE SCALE GENOMIC DNA]</scope>
    <source>
        <strain evidence="8 9">6</strain>
    </source>
</reference>
<dbReference type="EMBL" id="CM001487">
    <property type="protein sequence ID" value="EIM57030.1"/>
    <property type="molecule type" value="Genomic_DNA"/>
</dbReference>
<dbReference type="Pfam" id="PF03176">
    <property type="entry name" value="MMPL"/>
    <property type="match status" value="2"/>
</dbReference>
<evidence type="ECO:0000256" key="1">
    <source>
        <dbReference type="ARBA" id="ARBA00004651"/>
    </source>
</evidence>
<evidence type="ECO:0000256" key="5">
    <source>
        <dbReference type="ARBA" id="ARBA00023136"/>
    </source>
</evidence>
<feature type="transmembrane region" description="Helical" evidence="6">
    <location>
        <begin position="357"/>
        <end position="380"/>
    </location>
</feature>
<gene>
    <name evidence="8" type="ORF">EubceDRAFT1_1213</name>
</gene>
<feature type="transmembrane region" description="Helical" evidence="6">
    <location>
        <begin position="310"/>
        <end position="328"/>
    </location>
</feature>